<organism evidence="3 4">
    <name type="scientific">Amycolatopsis bullii</name>
    <dbReference type="NCBI Taxonomy" id="941987"/>
    <lineage>
        <taxon>Bacteria</taxon>
        <taxon>Bacillati</taxon>
        <taxon>Actinomycetota</taxon>
        <taxon>Actinomycetes</taxon>
        <taxon>Pseudonocardiales</taxon>
        <taxon>Pseudonocardiaceae</taxon>
        <taxon>Amycolatopsis</taxon>
    </lineage>
</organism>
<dbReference type="Proteomes" id="UP000649955">
    <property type="component" value="Unassembled WGS sequence"/>
</dbReference>
<dbReference type="NCBIfam" id="NF005754">
    <property type="entry name" value="PRK07578.1"/>
    <property type="match status" value="1"/>
</dbReference>
<dbReference type="CDD" id="cd11731">
    <property type="entry name" value="Lin1944_like_SDR_c"/>
    <property type="match status" value="1"/>
</dbReference>
<dbReference type="InterPro" id="IPR051122">
    <property type="entry name" value="SDR_DHRS6-like"/>
</dbReference>
<evidence type="ECO:0000256" key="1">
    <source>
        <dbReference type="ARBA" id="ARBA00006484"/>
    </source>
</evidence>
<dbReference type="InterPro" id="IPR002347">
    <property type="entry name" value="SDR_fam"/>
</dbReference>
<accession>A0ABQ3KRN5</accession>
<dbReference type="PANTHER" id="PTHR43477:SF1">
    <property type="entry name" value="DIHYDROANTICAPSIN 7-DEHYDROGENASE"/>
    <property type="match status" value="1"/>
</dbReference>
<keyword evidence="4" id="KW-1185">Reference proteome</keyword>
<dbReference type="Pfam" id="PF13561">
    <property type="entry name" value="adh_short_C2"/>
    <property type="match status" value="1"/>
</dbReference>
<comment type="caution">
    <text evidence="3">The sequence shown here is derived from an EMBL/GenBank/DDBJ whole genome shotgun (WGS) entry which is preliminary data.</text>
</comment>
<dbReference type="PANTHER" id="PTHR43477">
    <property type="entry name" value="DIHYDROANTICAPSIN 7-DEHYDROGENASE"/>
    <property type="match status" value="1"/>
</dbReference>
<keyword evidence="2" id="KW-0560">Oxidoreductase</keyword>
<comment type="similarity">
    <text evidence="1">Belongs to the short-chain dehydrogenases/reductases (SDR) family.</text>
</comment>
<evidence type="ECO:0000313" key="3">
    <source>
        <dbReference type="EMBL" id="GHG48136.1"/>
    </source>
</evidence>
<gene>
    <name evidence="3" type="ORF">GCM10017567_83410</name>
</gene>
<name>A0ABQ3KRN5_9PSEU</name>
<reference evidence="4" key="1">
    <citation type="journal article" date="2019" name="Int. J. Syst. Evol. Microbiol.">
        <title>The Global Catalogue of Microorganisms (GCM) 10K type strain sequencing project: providing services to taxonomists for standard genome sequencing and annotation.</title>
        <authorList>
            <consortium name="The Broad Institute Genomics Platform"/>
            <consortium name="The Broad Institute Genome Sequencing Center for Infectious Disease"/>
            <person name="Wu L."/>
            <person name="Ma J."/>
        </authorList>
    </citation>
    <scope>NUCLEOTIDE SEQUENCE [LARGE SCALE GENOMIC DNA]</scope>
    <source>
        <strain evidence="4">CGMCC 4.7680</strain>
    </source>
</reference>
<dbReference type="Gene3D" id="3.40.50.720">
    <property type="entry name" value="NAD(P)-binding Rossmann-like Domain"/>
    <property type="match status" value="1"/>
</dbReference>
<dbReference type="EMBL" id="BNAW01000071">
    <property type="protein sequence ID" value="GHG48136.1"/>
    <property type="molecule type" value="Genomic_DNA"/>
</dbReference>
<sequence>MCGNGFEANPVVGRATVEGMRIILLGATGLVGRAVAAALEPRHDVVPVSRTSPVEADLADPASLDALFGTPPDAVVCCAANVPLRPLAGLTDTQVLDDLRAKLLGQVALARRALEHLPAGGSITLTGGTFTEPIPGSGLGALVNAGLEAFVRSAAAELPHGPRINVVSPGWISETLEAMGEDGGRGTPVAVVAEAYRALVEGDANGRTVVPG</sequence>
<proteinExistence type="inferred from homology"/>
<dbReference type="InterPro" id="IPR036291">
    <property type="entry name" value="NAD(P)-bd_dom_sf"/>
</dbReference>
<dbReference type="PRINTS" id="PR00081">
    <property type="entry name" value="GDHRDH"/>
</dbReference>
<protein>
    <submittedName>
        <fullName evidence="3">Short chain dehydrogenase</fullName>
    </submittedName>
</protein>
<dbReference type="SUPFAM" id="SSF51735">
    <property type="entry name" value="NAD(P)-binding Rossmann-fold domains"/>
    <property type="match status" value="1"/>
</dbReference>
<evidence type="ECO:0000256" key="2">
    <source>
        <dbReference type="ARBA" id="ARBA00023002"/>
    </source>
</evidence>
<evidence type="ECO:0000313" key="4">
    <source>
        <dbReference type="Proteomes" id="UP000649955"/>
    </source>
</evidence>